<reference evidence="1" key="2">
    <citation type="submission" date="2020-11" db="EMBL/GenBank/DDBJ databases">
        <authorList>
            <person name="McCartney M.A."/>
            <person name="Auch B."/>
            <person name="Kono T."/>
            <person name="Mallez S."/>
            <person name="Becker A."/>
            <person name="Gohl D.M."/>
            <person name="Silverstein K.A.T."/>
            <person name="Koren S."/>
            <person name="Bechman K.B."/>
            <person name="Herman A."/>
            <person name="Abrahante J.E."/>
            <person name="Garbe J."/>
        </authorList>
    </citation>
    <scope>NUCLEOTIDE SEQUENCE</scope>
    <source>
        <strain evidence="1">Duluth1</strain>
        <tissue evidence="1">Whole animal</tissue>
    </source>
</reference>
<evidence type="ECO:0000313" key="1">
    <source>
        <dbReference type="EMBL" id="KAH3815361.1"/>
    </source>
</evidence>
<dbReference type="EMBL" id="JAIWYP010000006">
    <property type="protein sequence ID" value="KAH3815361.1"/>
    <property type="molecule type" value="Genomic_DNA"/>
</dbReference>
<sequence length="589" mass="67107">MNGSTCEIYSLFLESLLKKANKKKRKFQSPPFKCFKDTEHIQPNIEIVDRLAEAAFHLLFSNTRESSLVFSSTDLERFELDEGERKEFALKSGILSATRKASALRSSSSFSFIHKSIQEFLTAYYIACNNHLIDTWFIVSGYLNRYKDAYMDISQMFIFLCGLEISAANKLSSLMNECDLHSRNHKFPNIILSGYRETVANKHSDVNLQLSNFSFQIHVNEIRDLYNIWIKNTSNIMSLELFIHERGIQSSPETGESASHYEFDLSSCSKLKKLTLWSKKICLKDSSCSSISEHAVWIVLNTTDPLPALPCIERIDLIKVTISSRVLRSLLSSLLALDHVVQCKLACCSITSSVQGSDTDTSVSITVVNKKLVMDFGKDSPGLWEALHRLNIKSLSLDGGFLPVLLMNLGELLSQSLSSLTQLETLTIHLRSYIAIQPPQSLKNLNIYCTTLLPSKLRELMDTLRACTQTIDSRLEFGCVMLTYADDNHHEVHIHQIAPEEYTPIVQELQTLKNVAVNRFRILDRIGENKRRVKDFCWSARSNGDIDHDKHNGDSVEDKLYTEFVRCLDDTITHRISMRLMITQPRHQE</sequence>
<dbReference type="Proteomes" id="UP000828390">
    <property type="component" value="Unassembled WGS sequence"/>
</dbReference>
<reference evidence="1" key="1">
    <citation type="journal article" date="2019" name="bioRxiv">
        <title>The Genome of the Zebra Mussel, Dreissena polymorpha: A Resource for Invasive Species Research.</title>
        <authorList>
            <person name="McCartney M.A."/>
            <person name="Auch B."/>
            <person name="Kono T."/>
            <person name="Mallez S."/>
            <person name="Zhang Y."/>
            <person name="Obille A."/>
            <person name="Becker A."/>
            <person name="Abrahante J.E."/>
            <person name="Garbe J."/>
            <person name="Badalamenti J.P."/>
            <person name="Herman A."/>
            <person name="Mangelson H."/>
            <person name="Liachko I."/>
            <person name="Sullivan S."/>
            <person name="Sone E.D."/>
            <person name="Koren S."/>
            <person name="Silverstein K.A.T."/>
            <person name="Beckman K.B."/>
            <person name="Gohl D.M."/>
        </authorList>
    </citation>
    <scope>NUCLEOTIDE SEQUENCE</scope>
    <source>
        <strain evidence="1">Duluth1</strain>
        <tissue evidence="1">Whole animal</tissue>
    </source>
</reference>
<dbReference type="PANTHER" id="PTHR46312:SF2">
    <property type="entry name" value="NUCLEOTIDE-BINDING OLIGOMERIZATION DOMAIN-CONTAINING PROTEIN 2-LIKE"/>
    <property type="match status" value="1"/>
</dbReference>
<evidence type="ECO:0000313" key="2">
    <source>
        <dbReference type="Proteomes" id="UP000828390"/>
    </source>
</evidence>
<keyword evidence="2" id="KW-1185">Reference proteome</keyword>
<accession>A0A9D4JK34</accession>
<organism evidence="1 2">
    <name type="scientific">Dreissena polymorpha</name>
    <name type="common">Zebra mussel</name>
    <name type="synonym">Mytilus polymorpha</name>
    <dbReference type="NCBI Taxonomy" id="45954"/>
    <lineage>
        <taxon>Eukaryota</taxon>
        <taxon>Metazoa</taxon>
        <taxon>Spiralia</taxon>
        <taxon>Lophotrochozoa</taxon>
        <taxon>Mollusca</taxon>
        <taxon>Bivalvia</taxon>
        <taxon>Autobranchia</taxon>
        <taxon>Heteroconchia</taxon>
        <taxon>Euheterodonta</taxon>
        <taxon>Imparidentia</taxon>
        <taxon>Neoheterodontei</taxon>
        <taxon>Myida</taxon>
        <taxon>Dreissenoidea</taxon>
        <taxon>Dreissenidae</taxon>
        <taxon>Dreissena</taxon>
    </lineage>
</organism>
<dbReference type="PANTHER" id="PTHR46312">
    <property type="entry name" value="NACHT DOMAIN-CONTAINING PROTEIN"/>
    <property type="match status" value="1"/>
</dbReference>
<protein>
    <submittedName>
        <fullName evidence="1">Uncharacterized protein</fullName>
    </submittedName>
</protein>
<proteinExistence type="predicted"/>
<name>A0A9D4JK34_DREPO</name>
<gene>
    <name evidence="1" type="ORF">DPMN_143883</name>
</gene>
<dbReference type="AlphaFoldDB" id="A0A9D4JK34"/>
<comment type="caution">
    <text evidence="1">The sequence shown here is derived from an EMBL/GenBank/DDBJ whole genome shotgun (WGS) entry which is preliminary data.</text>
</comment>